<gene>
    <name evidence="7" type="primary">betC_9</name>
    <name evidence="7" type="ORF">Enr10x_49720</name>
</gene>
<dbReference type="InterPro" id="IPR017850">
    <property type="entry name" value="Alkaline_phosphatase_core_sf"/>
</dbReference>
<dbReference type="EMBL" id="CP037421">
    <property type="protein sequence ID" value="QDT29617.1"/>
    <property type="molecule type" value="Genomic_DNA"/>
</dbReference>
<accession>A0A517QDA8</accession>
<dbReference type="PANTHER" id="PTHR45953">
    <property type="entry name" value="IDURONATE 2-SULFATASE"/>
    <property type="match status" value="1"/>
</dbReference>
<evidence type="ECO:0000256" key="5">
    <source>
        <dbReference type="ARBA" id="ARBA00022801"/>
    </source>
</evidence>
<keyword evidence="8" id="KW-1185">Reference proteome</keyword>
<dbReference type="Gene3D" id="3.40.720.10">
    <property type="entry name" value="Alkaline Phosphatase, subunit A"/>
    <property type="match status" value="1"/>
</dbReference>
<name>A0A518AD46_9PLAN</name>
<proteinExistence type="inferred from homology"/>
<dbReference type="AlphaFoldDB" id="A0A518AD46"/>
<comment type="similarity">
    <text evidence="2">Belongs to the sulfatase family.</text>
</comment>
<dbReference type="GO" id="GO:0046872">
    <property type="term" value="F:metal ion binding"/>
    <property type="evidence" value="ECO:0007669"/>
    <property type="project" value="UniProtKB-KW"/>
</dbReference>
<dbReference type="SUPFAM" id="SSF53649">
    <property type="entry name" value="Alkaline phosphatase-like"/>
    <property type="match status" value="1"/>
</dbReference>
<evidence type="ECO:0000256" key="1">
    <source>
        <dbReference type="ARBA" id="ARBA00001913"/>
    </source>
</evidence>
<keyword evidence="5 7" id="KW-0378">Hydrolase</keyword>
<keyword evidence="3" id="KW-0479">Metal-binding</keyword>
<keyword evidence="4" id="KW-0732">Signal</keyword>
<keyword evidence="6" id="KW-0106">Calcium</keyword>
<dbReference type="PROSITE" id="PS00523">
    <property type="entry name" value="SULFATASE_1"/>
    <property type="match status" value="1"/>
</dbReference>
<dbReference type="CDD" id="cd16030">
    <property type="entry name" value="iduronate-2-sulfatase"/>
    <property type="match status" value="1"/>
</dbReference>
<protein>
    <submittedName>
        <fullName evidence="7">Choline-sulfatase</fullName>
        <ecNumber evidence="7">3.1.6.6</ecNumber>
    </submittedName>
</protein>
<dbReference type="InterPro" id="IPR024607">
    <property type="entry name" value="Sulfatase_CS"/>
</dbReference>
<dbReference type="Proteomes" id="UP000315647">
    <property type="component" value="Chromosome"/>
</dbReference>
<dbReference type="GO" id="GO:0005737">
    <property type="term" value="C:cytoplasm"/>
    <property type="evidence" value="ECO:0007669"/>
    <property type="project" value="TreeGrafter"/>
</dbReference>
<evidence type="ECO:0000256" key="6">
    <source>
        <dbReference type="ARBA" id="ARBA00022837"/>
    </source>
</evidence>
<sequence length="491" mass="54667" precursor="true">MIHSLGRSLLFAFACSVLFFTMTSIAPAADSKPNVLFLICDDLNCDLGCYGHPQVQSPNIDKLAKRGVRFQNAYCQFPLCGPSRASFMTGMYPDQTLVHRNAIYIREHVPNVKTIPQMFRDNGYFATRVGKIYHYNVPKHIGTGGHDDPYSWNQTFNPRGRDVDDEDLIFSLTPGSFGGTLSWLAADGTDEEQTDGIAADIAIKQLKKFAKSKQPFFLAVGLYRPHTPYVAPKDYFKKYPTDQINVPQIPDGYLNTIPKPARQSVTRKKNQVNLPDNLARQAIQAYYSSITFADAQLGKILHALKESGLEDNTIIVFTSDHGYHMGEHGHWQKTTLFENATHVPLIIAGPGVLAKGQTAESPAEMVDFYPTLAELCEMKAPASAAGVSQVPTLKDASVSSRDSAFTQYANGYSLRTPRYRYTEWGEDGKQGVELYDHTTDAAEMKNLGTDPATAEVRAKLAKQLHKRIEQANVHPKGVTQVKFENRRRVPK</sequence>
<dbReference type="InterPro" id="IPR035874">
    <property type="entry name" value="IDS"/>
</dbReference>
<dbReference type="PANTHER" id="PTHR45953:SF1">
    <property type="entry name" value="IDURONATE 2-SULFATASE"/>
    <property type="match status" value="1"/>
</dbReference>
<comment type="cofactor">
    <cofactor evidence="1">
        <name>Ca(2+)</name>
        <dbReference type="ChEBI" id="CHEBI:29108"/>
    </cofactor>
</comment>
<dbReference type="RefSeq" id="WP_145113742.1">
    <property type="nucleotide sequence ID" value="NZ_CP036277.1"/>
</dbReference>
<accession>A0A518AD46</accession>
<dbReference type="EC" id="3.1.6.6" evidence="7"/>
<dbReference type="InterPro" id="IPR000917">
    <property type="entry name" value="Sulfatase_N"/>
</dbReference>
<dbReference type="Pfam" id="PF00884">
    <property type="entry name" value="Sulfatase"/>
    <property type="match status" value="1"/>
</dbReference>
<organism evidence="7 8">
    <name type="scientific">Gimesia panareensis</name>
    <dbReference type="NCBI Taxonomy" id="2527978"/>
    <lineage>
        <taxon>Bacteria</taxon>
        <taxon>Pseudomonadati</taxon>
        <taxon>Planctomycetota</taxon>
        <taxon>Planctomycetia</taxon>
        <taxon>Planctomycetales</taxon>
        <taxon>Planctomycetaceae</taxon>
        <taxon>Gimesia</taxon>
    </lineage>
</organism>
<dbReference type="GO" id="GO:0047753">
    <property type="term" value="F:choline-sulfatase activity"/>
    <property type="evidence" value="ECO:0007669"/>
    <property type="project" value="UniProtKB-EC"/>
</dbReference>
<reference evidence="7 8" key="1">
    <citation type="submission" date="2019-03" db="EMBL/GenBank/DDBJ databases">
        <title>Deep-cultivation of Planctomycetes and their phenomic and genomic characterization uncovers novel biology.</title>
        <authorList>
            <person name="Wiegand S."/>
            <person name="Jogler M."/>
            <person name="Boedeker C."/>
            <person name="Pinto D."/>
            <person name="Vollmers J."/>
            <person name="Rivas-Marin E."/>
            <person name="Kohn T."/>
            <person name="Peeters S.H."/>
            <person name="Heuer A."/>
            <person name="Rast P."/>
            <person name="Oberbeckmann S."/>
            <person name="Bunk B."/>
            <person name="Jeske O."/>
            <person name="Meyerdierks A."/>
            <person name="Storesund J.E."/>
            <person name="Kallscheuer N."/>
            <person name="Luecker S."/>
            <person name="Lage O.M."/>
            <person name="Pohl T."/>
            <person name="Merkel B.J."/>
            <person name="Hornburger P."/>
            <person name="Mueller R.-W."/>
            <person name="Bruemmer F."/>
            <person name="Labrenz M."/>
            <person name="Spormann A.M."/>
            <person name="Op den Camp H."/>
            <person name="Overmann J."/>
            <person name="Amann R."/>
            <person name="Jetten M.S.M."/>
            <person name="Mascher T."/>
            <person name="Medema M.H."/>
            <person name="Devos D.P."/>
            <person name="Kaster A.-K."/>
            <person name="Ovreas L."/>
            <person name="Rohde M."/>
            <person name="Galperin M.Y."/>
            <person name="Jogler C."/>
        </authorList>
    </citation>
    <scope>NUCLEOTIDE SEQUENCE [LARGE SCALE GENOMIC DNA]</scope>
    <source>
        <strain evidence="7 8">Enr10</strain>
    </source>
</reference>
<evidence type="ECO:0000313" key="7">
    <source>
        <dbReference type="EMBL" id="QDT29617.1"/>
    </source>
</evidence>
<dbReference type="GO" id="GO:0004423">
    <property type="term" value="F:iduronate-2-sulfatase activity"/>
    <property type="evidence" value="ECO:0007669"/>
    <property type="project" value="InterPro"/>
</dbReference>
<evidence type="ECO:0000313" key="8">
    <source>
        <dbReference type="Proteomes" id="UP000315647"/>
    </source>
</evidence>
<evidence type="ECO:0000256" key="2">
    <source>
        <dbReference type="ARBA" id="ARBA00008779"/>
    </source>
</evidence>
<evidence type="ECO:0000256" key="4">
    <source>
        <dbReference type="ARBA" id="ARBA00022729"/>
    </source>
</evidence>
<evidence type="ECO:0000256" key="3">
    <source>
        <dbReference type="ARBA" id="ARBA00022723"/>
    </source>
</evidence>